<evidence type="ECO:0000313" key="2">
    <source>
        <dbReference type="EMBL" id="CDW82222.1"/>
    </source>
</evidence>
<keyword evidence="1" id="KW-0812">Transmembrane</keyword>
<name>A0A078ALD6_STYLE</name>
<evidence type="ECO:0008006" key="4">
    <source>
        <dbReference type="Google" id="ProtNLM"/>
    </source>
</evidence>
<feature type="transmembrane region" description="Helical" evidence="1">
    <location>
        <begin position="154"/>
        <end position="177"/>
    </location>
</feature>
<feature type="transmembrane region" description="Helical" evidence="1">
    <location>
        <begin position="67"/>
        <end position="88"/>
    </location>
</feature>
<evidence type="ECO:0000256" key="1">
    <source>
        <dbReference type="SAM" id="Phobius"/>
    </source>
</evidence>
<evidence type="ECO:0000313" key="3">
    <source>
        <dbReference type="Proteomes" id="UP000039865"/>
    </source>
</evidence>
<dbReference type="InParanoid" id="A0A078ALD6"/>
<dbReference type="AlphaFoldDB" id="A0A078ALD6"/>
<keyword evidence="1" id="KW-0472">Membrane</keyword>
<feature type="transmembrane region" description="Helical" evidence="1">
    <location>
        <begin position="121"/>
        <end position="142"/>
    </location>
</feature>
<reference evidence="2 3" key="1">
    <citation type="submission" date="2014-06" db="EMBL/GenBank/DDBJ databases">
        <authorList>
            <person name="Swart Estienne"/>
        </authorList>
    </citation>
    <scope>NUCLEOTIDE SEQUENCE [LARGE SCALE GENOMIC DNA]</scope>
    <source>
        <strain evidence="2 3">130c</strain>
    </source>
</reference>
<accession>A0A078ALD6</accession>
<gene>
    <name evidence="2" type="primary">Contig11809.g12625</name>
    <name evidence="2" type="ORF">STYLEM_11252</name>
</gene>
<feature type="transmembrane region" description="Helical" evidence="1">
    <location>
        <begin position="28"/>
        <end position="47"/>
    </location>
</feature>
<organism evidence="2 3">
    <name type="scientific">Stylonychia lemnae</name>
    <name type="common">Ciliate</name>
    <dbReference type="NCBI Taxonomy" id="5949"/>
    <lineage>
        <taxon>Eukaryota</taxon>
        <taxon>Sar</taxon>
        <taxon>Alveolata</taxon>
        <taxon>Ciliophora</taxon>
        <taxon>Intramacronucleata</taxon>
        <taxon>Spirotrichea</taxon>
        <taxon>Stichotrichia</taxon>
        <taxon>Sporadotrichida</taxon>
        <taxon>Oxytrichidae</taxon>
        <taxon>Stylonychinae</taxon>
        <taxon>Stylonychia</taxon>
    </lineage>
</organism>
<dbReference type="Proteomes" id="UP000039865">
    <property type="component" value="Unassembled WGS sequence"/>
</dbReference>
<proteinExistence type="predicted"/>
<sequence>MAIQVNTIRWVNIIQAYKNKQKSNTIQGLYFFMIAYVSIVLILKISYSMTAESSYSLVQQILDKYVQGFQATFCMIVLSTYIYIHYFFRKYYDDLIERTKNHSTVEDVQSFKRNKKQICRFFEILIFAIVIKIIPEIVFLIQLNSDSEFFFANYQLYLEIMNTVIGLSELLMMLILAQSIKWSMITYDKFLKIQQNKDQNVLDNQFSSSLLIPEDMDCNLQVVFQEYKSYELQTTSSEVRINFSDESTQNSLMKCLK</sequence>
<dbReference type="EMBL" id="CCKQ01010684">
    <property type="protein sequence ID" value="CDW82222.1"/>
    <property type="molecule type" value="Genomic_DNA"/>
</dbReference>
<keyword evidence="1" id="KW-1133">Transmembrane helix</keyword>
<protein>
    <recommendedName>
        <fullName evidence="4">Transmembrane protein</fullName>
    </recommendedName>
</protein>
<keyword evidence="3" id="KW-1185">Reference proteome</keyword>